<evidence type="ECO:0000259" key="8">
    <source>
        <dbReference type="Pfam" id="PF01636"/>
    </source>
</evidence>
<dbReference type="Pfam" id="PF01636">
    <property type="entry name" value="APH"/>
    <property type="match status" value="1"/>
</dbReference>
<keyword evidence="10" id="KW-1185">Reference proteome</keyword>
<dbReference type="Gene3D" id="3.90.1200.10">
    <property type="match status" value="1"/>
</dbReference>
<evidence type="ECO:0000313" key="10">
    <source>
        <dbReference type="Proteomes" id="UP001165422"/>
    </source>
</evidence>
<comment type="similarity">
    <text evidence="1">Belongs to the methylthioribose kinase family.</text>
</comment>
<keyword evidence="7" id="KW-0067">ATP-binding</keyword>
<evidence type="ECO:0000256" key="7">
    <source>
        <dbReference type="ARBA" id="ARBA00022840"/>
    </source>
</evidence>
<dbReference type="InterPro" id="IPR002575">
    <property type="entry name" value="Aminoglycoside_PTrfase"/>
</dbReference>
<feature type="domain" description="Aminoglycoside phosphotransferase" evidence="8">
    <location>
        <begin position="31"/>
        <end position="265"/>
    </location>
</feature>
<evidence type="ECO:0000256" key="5">
    <source>
        <dbReference type="ARBA" id="ARBA00022741"/>
    </source>
</evidence>
<dbReference type="NCBIfam" id="TIGR01767">
    <property type="entry name" value="MTRK"/>
    <property type="match status" value="1"/>
</dbReference>
<evidence type="ECO:0000256" key="1">
    <source>
        <dbReference type="ARBA" id="ARBA00010165"/>
    </source>
</evidence>
<evidence type="ECO:0000256" key="3">
    <source>
        <dbReference type="ARBA" id="ARBA00012128"/>
    </source>
</evidence>
<proteinExistence type="inferred from homology"/>
<keyword evidence="5" id="KW-0547">Nucleotide-binding</keyword>
<dbReference type="PIRSF" id="PIRSF031134">
    <property type="entry name" value="MTRK"/>
    <property type="match status" value="1"/>
</dbReference>
<dbReference type="PANTHER" id="PTHR34273">
    <property type="entry name" value="METHYLTHIORIBOSE KINASE"/>
    <property type="match status" value="1"/>
</dbReference>
<keyword evidence="4 9" id="KW-0808">Transferase</keyword>
<dbReference type="EMBL" id="JAJJPB010000018">
    <property type="protein sequence ID" value="MCC9295795.1"/>
    <property type="molecule type" value="Genomic_DNA"/>
</dbReference>
<dbReference type="Gene3D" id="3.30.200.20">
    <property type="entry name" value="Phosphorylase Kinase, domain 1"/>
    <property type="match status" value="1"/>
</dbReference>
<dbReference type="EC" id="2.7.1.100" evidence="3"/>
<dbReference type="SUPFAM" id="SSF56112">
    <property type="entry name" value="Protein kinase-like (PK-like)"/>
    <property type="match status" value="1"/>
</dbReference>
<comment type="subunit">
    <text evidence="2">Homodimer.</text>
</comment>
<dbReference type="GO" id="GO:0046522">
    <property type="term" value="F:S-methyl-5-thioribose kinase activity"/>
    <property type="evidence" value="ECO:0007669"/>
    <property type="project" value="UniProtKB-EC"/>
</dbReference>
<reference evidence="9" key="1">
    <citation type="submission" date="2021-11" db="EMBL/GenBank/DDBJ databases">
        <authorList>
            <person name="Qingchun L."/>
            <person name="Dong Z."/>
            <person name="Zongwei Q."/>
            <person name="Jia Z."/>
            <person name="Duotao L."/>
        </authorList>
    </citation>
    <scope>NUCLEOTIDE SEQUENCE</scope>
    <source>
        <strain evidence="9">WLY-B-L2</strain>
    </source>
</reference>
<dbReference type="InterPro" id="IPR009212">
    <property type="entry name" value="Methylthioribose_kinase"/>
</dbReference>
<accession>A0ABS8N7L0</accession>
<gene>
    <name evidence="9" type="primary">mtnK</name>
    <name evidence="9" type="ORF">LN736_13085</name>
</gene>
<dbReference type="RefSeq" id="WP_326839087.1">
    <property type="nucleotide sequence ID" value="NZ_JAJJPB010000018.1"/>
</dbReference>
<dbReference type="InterPro" id="IPR011009">
    <property type="entry name" value="Kinase-like_dom_sf"/>
</dbReference>
<evidence type="ECO:0000256" key="2">
    <source>
        <dbReference type="ARBA" id="ARBA00011738"/>
    </source>
</evidence>
<evidence type="ECO:0000313" key="9">
    <source>
        <dbReference type="EMBL" id="MCC9295795.1"/>
    </source>
</evidence>
<sequence length="402" mass="46824">MSGYKEMTLSTIGDYLKSVGIFPEDHEIESREIGDGNLNYVFRVVDLNDNRKVVVKQALPYLKIAGEGWKLTLDRNRIEAETLKLQDKVCPGSVPKIYYHSNEYALTVMEDLGDMEILRKAMMEMKTFKNFPQQIGRFMARNLFLTSDMGMSPMEKKKIVGKFINPELCDITEKLVLNDPYMDAGSNEINKYIRDYVKEEIWENEKICLEVSKLKNIFMTKAESLLHGDLHTGSIFINSEKTIVFDCEFAFYGSYGYDMGLLFANFILNYVSWEGRRDKSKVEIERYRVYLLTSIEDIWREFLKEFNYLWQNKSKDIITKIAGYRKYYVRNLLHETVGFCACEIMRRIIGMAHVPDIDAVKDLRERAKAQIMGLKVGQSILLNRDDVDSIDEFIKLIRNSAK</sequence>
<name>A0ABS8N7L0_9CLOT</name>
<keyword evidence="6 9" id="KW-0418">Kinase</keyword>
<dbReference type="Proteomes" id="UP001165422">
    <property type="component" value="Unassembled WGS sequence"/>
</dbReference>
<protein>
    <recommendedName>
        <fullName evidence="3">S-methyl-5-thioribose kinase</fullName>
        <ecNumber evidence="3">2.7.1.100</ecNumber>
    </recommendedName>
</protein>
<evidence type="ECO:0000256" key="6">
    <source>
        <dbReference type="ARBA" id="ARBA00022777"/>
    </source>
</evidence>
<comment type="caution">
    <text evidence="9">The sequence shown here is derived from an EMBL/GenBank/DDBJ whole genome shotgun (WGS) entry which is preliminary data.</text>
</comment>
<dbReference type="PANTHER" id="PTHR34273:SF2">
    <property type="entry name" value="METHYLTHIORIBOSE KINASE"/>
    <property type="match status" value="1"/>
</dbReference>
<evidence type="ECO:0000256" key="4">
    <source>
        <dbReference type="ARBA" id="ARBA00022679"/>
    </source>
</evidence>
<organism evidence="9 10">
    <name type="scientific">Clostridium aromativorans</name>
    <dbReference type="NCBI Taxonomy" id="2836848"/>
    <lineage>
        <taxon>Bacteria</taxon>
        <taxon>Bacillati</taxon>
        <taxon>Bacillota</taxon>
        <taxon>Clostridia</taxon>
        <taxon>Eubacteriales</taxon>
        <taxon>Clostridiaceae</taxon>
        <taxon>Clostridium</taxon>
    </lineage>
</organism>